<feature type="coiled-coil region" evidence="1">
    <location>
        <begin position="1077"/>
        <end position="1142"/>
    </location>
</feature>
<feature type="coiled-coil region" evidence="1">
    <location>
        <begin position="243"/>
        <end position="313"/>
    </location>
</feature>
<dbReference type="InterPro" id="IPR000253">
    <property type="entry name" value="FHA_dom"/>
</dbReference>
<proteinExistence type="predicted"/>
<dbReference type="PANTHER" id="PTHR18853:SF10">
    <property type="entry name" value="FHA DOMAIN-CONTAINING PROTEIN"/>
    <property type="match status" value="1"/>
</dbReference>
<dbReference type="EMBL" id="JAWDJR010000008">
    <property type="protein sequence ID" value="KAK9970755.1"/>
    <property type="molecule type" value="Genomic_DNA"/>
</dbReference>
<sequence>MRGYLKTLNWVFKLQPKRTTIGRHKDSDLCLQNSGVDECHATIDWCEADSCYVICDLNSAHGTYVNDCRIHNATVRLSAGDQLHFGYGGPTYELSIDSEKSFPLLAAQSPIPQAWVRARTPSVSPHPPTRPRPMSAGSKRGPNTPDRKTQSSRPASWSGNTGKGCYLRSKTQPHNSQSINSLPLEEEERLHRLGEGHLRVSVCFEDESQRKDDVIVALKEEVSALKLQLSQKKQGDPDVTHRLRCLESDIKEKKDQIQQLKEQMLKLQRCSGEMLGQAVTERDQKIRSLSEQMNKLRNEKNSSTALISSLQRDVSAREKQALKLATEVDKLRRDVRDKDSKLTSMMDKLKDTQKHQNELLARQREAESLKKEQASLLAEIDRLKQLHEETQQREQRVLAELKHTQSRFDSFRDQIVKTAHVSDKESDQKVLDCLSELMEQMEMYKTKVHDFKTKFKEEAHTQKKMLDETQKFRARLQECQSLVQNACIADTVQMEISRLQDMNLSPALSWVQEHSLIILKLLHTVLQNAAQMLQAAGVDVSMKTGGVSGALQILCQDHKDIQSELTNLKSEMQKLQETEMQSRDLHSELEFMQKQFELEKLQAAEGQREMKNTLMQQLEEVKADLQLVRQTESSLRREIETRKAEWQTKMEEAKIREAELKETLHELHLKVEERNEKMKQCEEREAKALQRGAEEERERNRVEVEEYREQVRQHAYTIVAMETQINKAQQSEKRWREMEEERDSLKDQLKEALDRLEGFESNIKSYTSEKQENEELDQTITSLRASLVSSQQEVVSQNEIINALSRDLAQAHARLSDMTGQLSEQQKLELENHKALVVDQKIQLSMLTQKLTMMSQLVEQKDEETKKLGEKLRQTEEDLKSKAAAYREMENTSLVPLQISRNTRDVALMTAPNDVINQGSKHKGHRREEAILQQQEGLRDMRERIRALEQKWPSKRLTQQGEPEKQGWMKAQRLQRSAAQRGSISSVSGFTFPEALTEAARERTARLDMSDALELSEKTYLELVQVLREALELSGGDLSGCASLKHLPPDERQHIVSMRQTDLEFVRTHFELQNSQSQQQQLLLQENQREIHTLRERQVLGSQTQAELESVKSELEAQRQETDQLRQALQESINQLQRNQQECSVTNRNNRCLSAERIGRRSGRVGHHNCIPNESYEKAPAVKKRISQMKLKKRESEVNNLNKEMGQKQQICSAPESSQIPLLTEAH</sequence>
<keyword evidence="5" id="KW-1185">Reference proteome</keyword>
<evidence type="ECO:0000256" key="1">
    <source>
        <dbReference type="SAM" id="Coils"/>
    </source>
</evidence>
<protein>
    <recommendedName>
        <fullName evidence="3">FHA domain-containing protein</fullName>
    </recommendedName>
</protein>
<dbReference type="AlphaFoldDB" id="A0AAW2ABF5"/>
<dbReference type="PANTHER" id="PTHR18853">
    <property type="entry name" value="FORKHEAD-ASSOCIATED DOMAIN-CONTAINING PROTEIN 1-RELATED"/>
    <property type="match status" value="1"/>
</dbReference>
<organism evidence="4 5">
    <name type="scientific">Culter alburnus</name>
    <name type="common">Topmouth culter</name>
    <dbReference type="NCBI Taxonomy" id="194366"/>
    <lineage>
        <taxon>Eukaryota</taxon>
        <taxon>Metazoa</taxon>
        <taxon>Chordata</taxon>
        <taxon>Craniata</taxon>
        <taxon>Vertebrata</taxon>
        <taxon>Euteleostomi</taxon>
        <taxon>Actinopterygii</taxon>
        <taxon>Neopterygii</taxon>
        <taxon>Teleostei</taxon>
        <taxon>Ostariophysi</taxon>
        <taxon>Cypriniformes</taxon>
        <taxon>Xenocyprididae</taxon>
        <taxon>Xenocypridinae</taxon>
        <taxon>Culter</taxon>
    </lineage>
</organism>
<keyword evidence="1" id="KW-0175">Coiled coil</keyword>
<feature type="region of interest" description="Disordered" evidence="2">
    <location>
        <begin position="117"/>
        <end position="183"/>
    </location>
</feature>
<feature type="domain" description="FHA" evidence="3">
    <location>
        <begin position="19"/>
        <end position="70"/>
    </location>
</feature>
<name>A0AAW2ABF5_CULAL</name>
<dbReference type="InterPro" id="IPR008984">
    <property type="entry name" value="SMAD_FHA_dom_sf"/>
</dbReference>
<feature type="coiled-coil region" evidence="1">
    <location>
        <begin position="352"/>
        <end position="400"/>
    </location>
</feature>
<dbReference type="Pfam" id="PF00498">
    <property type="entry name" value="FHA"/>
    <property type="match status" value="1"/>
</dbReference>
<feature type="compositionally biased region" description="Polar residues" evidence="2">
    <location>
        <begin position="169"/>
        <end position="181"/>
    </location>
</feature>
<evidence type="ECO:0000313" key="4">
    <source>
        <dbReference type="EMBL" id="KAK9970755.1"/>
    </source>
</evidence>
<dbReference type="Proteomes" id="UP001479290">
    <property type="component" value="Unassembled WGS sequence"/>
</dbReference>
<evidence type="ECO:0000256" key="2">
    <source>
        <dbReference type="SAM" id="MobiDB-lite"/>
    </source>
</evidence>
<feature type="coiled-coil region" evidence="1">
    <location>
        <begin position="551"/>
        <end position="793"/>
    </location>
</feature>
<dbReference type="CDD" id="cd22700">
    <property type="entry name" value="FHA_FHAD1"/>
    <property type="match status" value="1"/>
</dbReference>
<dbReference type="SUPFAM" id="SSF49879">
    <property type="entry name" value="SMAD/FHA domain"/>
    <property type="match status" value="1"/>
</dbReference>
<dbReference type="InterPro" id="IPR052642">
    <property type="entry name" value="CC-FHA_domain"/>
</dbReference>
<accession>A0AAW2ABF5</accession>
<comment type="caution">
    <text evidence="4">The sequence shown here is derived from an EMBL/GenBank/DDBJ whole genome shotgun (WGS) entry which is preliminary data.</text>
</comment>
<evidence type="ECO:0000313" key="5">
    <source>
        <dbReference type="Proteomes" id="UP001479290"/>
    </source>
</evidence>
<dbReference type="SMART" id="SM00240">
    <property type="entry name" value="FHA"/>
    <property type="match status" value="1"/>
</dbReference>
<feature type="coiled-coil region" evidence="1">
    <location>
        <begin position="858"/>
        <end position="892"/>
    </location>
</feature>
<feature type="compositionally biased region" description="Polar residues" evidence="2">
    <location>
        <begin position="1202"/>
        <end position="1221"/>
    </location>
</feature>
<feature type="compositionally biased region" description="Polar residues" evidence="2">
    <location>
        <begin position="151"/>
        <end position="160"/>
    </location>
</feature>
<dbReference type="PROSITE" id="PS50006">
    <property type="entry name" value="FHA_DOMAIN"/>
    <property type="match status" value="1"/>
</dbReference>
<dbReference type="Gene3D" id="2.60.200.20">
    <property type="match status" value="1"/>
</dbReference>
<feature type="region of interest" description="Disordered" evidence="2">
    <location>
        <begin position="1202"/>
        <end position="1227"/>
    </location>
</feature>
<evidence type="ECO:0000259" key="3">
    <source>
        <dbReference type="PROSITE" id="PS50006"/>
    </source>
</evidence>
<reference evidence="4 5" key="1">
    <citation type="submission" date="2024-05" db="EMBL/GenBank/DDBJ databases">
        <title>A high-quality chromosomal-level genome assembly of Topmouth culter (Culter alburnus).</title>
        <authorList>
            <person name="Zhao H."/>
        </authorList>
    </citation>
    <scope>NUCLEOTIDE SEQUENCE [LARGE SCALE GENOMIC DNA]</scope>
    <source>
        <strain evidence="4">CATC2023</strain>
        <tissue evidence="4">Muscle</tissue>
    </source>
</reference>
<gene>
    <name evidence="4" type="ORF">ABG768_026671</name>
</gene>